<dbReference type="Proteomes" id="UP000636800">
    <property type="component" value="Unassembled WGS sequence"/>
</dbReference>
<comment type="caution">
    <text evidence="1">The sequence shown here is derived from an EMBL/GenBank/DDBJ whole genome shotgun (WGS) entry which is preliminary data.</text>
</comment>
<name>A0A835PJX6_VANPL</name>
<dbReference type="AlphaFoldDB" id="A0A835PJX6"/>
<accession>A0A835PJX6</accession>
<gene>
    <name evidence="1" type="ORF">HPP92_025397</name>
</gene>
<evidence type="ECO:0000313" key="1">
    <source>
        <dbReference type="EMBL" id="KAG0452733.1"/>
    </source>
</evidence>
<evidence type="ECO:0000313" key="2">
    <source>
        <dbReference type="Proteomes" id="UP000636800"/>
    </source>
</evidence>
<sequence length="106" mass="11733">MDSSAESARCDYENDGEEFNVREARAEDIDAAIKRISDRAYEIALSHIKGTTVNEATPTKDKITRMPFEGNNDPRRQFRAILSELNFGNPIGEQSSSIHTSSVAVA</sequence>
<keyword evidence="2" id="KW-1185">Reference proteome</keyword>
<protein>
    <submittedName>
        <fullName evidence="1">Uncharacterized protein</fullName>
    </submittedName>
</protein>
<proteinExistence type="predicted"/>
<organism evidence="1 2">
    <name type="scientific">Vanilla planifolia</name>
    <name type="common">Vanilla</name>
    <dbReference type="NCBI Taxonomy" id="51239"/>
    <lineage>
        <taxon>Eukaryota</taxon>
        <taxon>Viridiplantae</taxon>
        <taxon>Streptophyta</taxon>
        <taxon>Embryophyta</taxon>
        <taxon>Tracheophyta</taxon>
        <taxon>Spermatophyta</taxon>
        <taxon>Magnoliopsida</taxon>
        <taxon>Liliopsida</taxon>
        <taxon>Asparagales</taxon>
        <taxon>Orchidaceae</taxon>
        <taxon>Vanilloideae</taxon>
        <taxon>Vanilleae</taxon>
        <taxon>Vanilla</taxon>
    </lineage>
</organism>
<dbReference type="OrthoDB" id="341403at2759"/>
<reference evidence="1 2" key="1">
    <citation type="journal article" date="2020" name="Nat. Food">
        <title>A phased Vanilla planifolia genome enables genetic improvement of flavour and production.</title>
        <authorList>
            <person name="Hasing T."/>
            <person name="Tang H."/>
            <person name="Brym M."/>
            <person name="Khazi F."/>
            <person name="Huang T."/>
            <person name="Chambers A.H."/>
        </authorList>
    </citation>
    <scope>NUCLEOTIDE SEQUENCE [LARGE SCALE GENOMIC DNA]</scope>
    <source>
        <tissue evidence="1">Leaf</tissue>
    </source>
</reference>
<dbReference type="EMBL" id="JADCNL010000014">
    <property type="protein sequence ID" value="KAG0452733.1"/>
    <property type="molecule type" value="Genomic_DNA"/>
</dbReference>